<feature type="region of interest" description="Disordered" evidence="1">
    <location>
        <begin position="53"/>
        <end position="77"/>
    </location>
</feature>
<evidence type="ECO:0000313" key="3">
    <source>
        <dbReference type="Proteomes" id="UP000748756"/>
    </source>
</evidence>
<keyword evidence="3" id="KW-1185">Reference proteome</keyword>
<name>A0A9P5S7R9_9FUNG</name>
<gene>
    <name evidence="2" type="ORF">BG015_010269</name>
</gene>
<dbReference type="Proteomes" id="UP000748756">
    <property type="component" value="Unassembled WGS sequence"/>
</dbReference>
<evidence type="ECO:0000256" key="1">
    <source>
        <dbReference type="SAM" id="MobiDB-lite"/>
    </source>
</evidence>
<dbReference type="AlphaFoldDB" id="A0A9P5S7R9"/>
<protein>
    <submittedName>
        <fullName evidence="2">Uncharacterized protein</fullName>
    </submittedName>
</protein>
<accession>A0A9P5S7R9</accession>
<dbReference type="EMBL" id="JAAAUQ010000072">
    <property type="protein sequence ID" value="KAF9155337.1"/>
    <property type="molecule type" value="Genomic_DNA"/>
</dbReference>
<comment type="caution">
    <text evidence="2">The sequence shown here is derived from an EMBL/GenBank/DDBJ whole genome shotgun (WGS) entry which is preliminary data.</text>
</comment>
<feature type="non-terminal residue" evidence="2">
    <location>
        <position position="1"/>
    </location>
</feature>
<organism evidence="2 3">
    <name type="scientific">Linnemannia schmuckeri</name>
    <dbReference type="NCBI Taxonomy" id="64567"/>
    <lineage>
        <taxon>Eukaryota</taxon>
        <taxon>Fungi</taxon>
        <taxon>Fungi incertae sedis</taxon>
        <taxon>Mucoromycota</taxon>
        <taxon>Mortierellomycotina</taxon>
        <taxon>Mortierellomycetes</taxon>
        <taxon>Mortierellales</taxon>
        <taxon>Mortierellaceae</taxon>
        <taxon>Linnemannia</taxon>
    </lineage>
</organism>
<reference evidence="2" key="1">
    <citation type="journal article" date="2020" name="Fungal Divers.">
        <title>Resolving the Mortierellaceae phylogeny through synthesis of multi-gene phylogenetics and phylogenomics.</title>
        <authorList>
            <person name="Vandepol N."/>
            <person name="Liber J."/>
            <person name="Desiro A."/>
            <person name="Na H."/>
            <person name="Kennedy M."/>
            <person name="Barry K."/>
            <person name="Grigoriev I.V."/>
            <person name="Miller A.N."/>
            <person name="O'Donnell K."/>
            <person name="Stajich J.E."/>
            <person name="Bonito G."/>
        </authorList>
    </citation>
    <scope>NUCLEOTIDE SEQUENCE</scope>
    <source>
        <strain evidence="2">NRRL 6426</strain>
    </source>
</reference>
<proteinExistence type="predicted"/>
<sequence>VSKLSIWNLSLTLPTRLLRSLALPSLTSTTSSRLRAWRPSMTPLLCSTRCSRTAPPFLSAPSPASPPAPMRRRRSRS</sequence>
<evidence type="ECO:0000313" key="2">
    <source>
        <dbReference type="EMBL" id="KAF9155337.1"/>
    </source>
</evidence>
<feature type="non-terminal residue" evidence="2">
    <location>
        <position position="77"/>
    </location>
</feature>